<dbReference type="RefSeq" id="WP_345608292.1">
    <property type="nucleotide sequence ID" value="NZ_BAABJV010000001.1"/>
</dbReference>
<dbReference type="EMBL" id="BAABJV010000001">
    <property type="protein sequence ID" value="GAA4760362.1"/>
    <property type="molecule type" value="Genomic_DNA"/>
</dbReference>
<keyword evidence="3 4" id="KW-0732">Signal</keyword>
<proteinExistence type="inferred from homology"/>
<feature type="signal peptide" evidence="4">
    <location>
        <begin position="1"/>
        <end position="19"/>
    </location>
</feature>
<dbReference type="PANTHER" id="PTHR30061">
    <property type="entry name" value="MALTOSE-BINDING PERIPLASMIC PROTEIN"/>
    <property type="match status" value="1"/>
</dbReference>
<dbReference type="Pfam" id="PF01547">
    <property type="entry name" value="SBP_bac_1"/>
    <property type="match status" value="1"/>
</dbReference>
<evidence type="ECO:0000313" key="6">
    <source>
        <dbReference type="Proteomes" id="UP001501147"/>
    </source>
</evidence>
<gene>
    <name evidence="5" type="ORF">GCM10023329_01840</name>
</gene>
<comment type="similarity">
    <text evidence="1">Belongs to the bacterial solute-binding protein 1 family.</text>
</comment>
<name>A0ABP8ZMW6_9ACTN</name>
<keyword evidence="6" id="KW-1185">Reference proteome</keyword>
<evidence type="ECO:0000256" key="4">
    <source>
        <dbReference type="SAM" id="SignalP"/>
    </source>
</evidence>
<evidence type="ECO:0000313" key="5">
    <source>
        <dbReference type="EMBL" id="GAA4760362.1"/>
    </source>
</evidence>
<dbReference type="Proteomes" id="UP001501147">
    <property type="component" value="Unassembled WGS sequence"/>
</dbReference>
<feature type="chain" id="PRO_5046419816" evidence="4">
    <location>
        <begin position="20"/>
        <end position="415"/>
    </location>
</feature>
<dbReference type="Gene3D" id="3.40.190.10">
    <property type="entry name" value="Periplasmic binding protein-like II"/>
    <property type="match status" value="2"/>
</dbReference>
<dbReference type="PANTHER" id="PTHR30061:SF50">
    <property type="entry name" value="MALTOSE_MALTODEXTRIN-BINDING PERIPLASMIC PROTEIN"/>
    <property type="match status" value="1"/>
</dbReference>
<evidence type="ECO:0000256" key="2">
    <source>
        <dbReference type="ARBA" id="ARBA00022448"/>
    </source>
</evidence>
<dbReference type="SUPFAM" id="SSF53850">
    <property type="entry name" value="Periplasmic binding protein-like II"/>
    <property type="match status" value="1"/>
</dbReference>
<dbReference type="InterPro" id="IPR006059">
    <property type="entry name" value="SBP"/>
</dbReference>
<reference evidence="6" key="1">
    <citation type="journal article" date="2019" name="Int. J. Syst. Evol. Microbiol.">
        <title>The Global Catalogue of Microorganisms (GCM) 10K type strain sequencing project: providing services to taxonomists for standard genome sequencing and annotation.</title>
        <authorList>
            <consortium name="The Broad Institute Genomics Platform"/>
            <consortium name="The Broad Institute Genome Sequencing Center for Infectious Disease"/>
            <person name="Wu L."/>
            <person name="Ma J."/>
        </authorList>
    </citation>
    <scope>NUCLEOTIDE SEQUENCE [LARGE SCALE GENOMIC DNA]</scope>
    <source>
        <strain evidence="6">JCM 18324</strain>
    </source>
</reference>
<protein>
    <submittedName>
        <fullName evidence="5">Extracellular solute-binding protein</fullName>
    </submittedName>
</protein>
<evidence type="ECO:0000256" key="1">
    <source>
        <dbReference type="ARBA" id="ARBA00008520"/>
    </source>
</evidence>
<accession>A0ABP8ZMW6</accession>
<evidence type="ECO:0000256" key="3">
    <source>
        <dbReference type="ARBA" id="ARBA00022729"/>
    </source>
</evidence>
<dbReference type="PROSITE" id="PS51257">
    <property type="entry name" value="PROKAR_LIPOPROTEIN"/>
    <property type="match status" value="1"/>
</dbReference>
<keyword evidence="2" id="KW-0813">Transport</keyword>
<comment type="caution">
    <text evidence="5">The sequence shown here is derived from an EMBL/GenBank/DDBJ whole genome shotgun (WGS) entry which is preliminary data.</text>
</comment>
<sequence length="415" mass="44553">MKIRALALPTALVCSLALGGCGMLPSGSDTRTVRIWLMQNSVSEDFLERFTTAFEDEHPDIELEVTLQEWTGIGEKVEAALASDDAPEIIEVGNTQVAGYADKGGLRDLTLESVRDLGGEAWLPGLAEPGSINGSQYGIPWYAANRVVIYHKELFAEAGITELPETREEWLEVTGKLDTASQDGIYLSGQDWYTLAGFIWDEGGELAVERGGEWEGDLHSEAALRGMAFYKELQALGDGPKDADEDTPPQPGVFAKGRTAQIIAVPSAATFIENENPDLKGKLGFFPVPGKTAQAPGSVFIGGSDLIVPERSKERAAAVEVVSALAGEKWQIELARAMNYVPNKTTLGAELQDREGTAAMAAGAVRGRATPNSPQWVQVELDNPIKPYMTAVLRGADPESAAREASLRITAALRP</sequence>
<organism evidence="5 6">
    <name type="scientific">Streptomyces sanyensis</name>
    <dbReference type="NCBI Taxonomy" id="568869"/>
    <lineage>
        <taxon>Bacteria</taxon>
        <taxon>Bacillati</taxon>
        <taxon>Actinomycetota</taxon>
        <taxon>Actinomycetes</taxon>
        <taxon>Kitasatosporales</taxon>
        <taxon>Streptomycetaceae</taxon>
        <taxon>Streptomyces</taxon>
    </lineage>
</organism>